<dbReference type="PANTHER" id="PTHR43674">
    <property type="entry name" value="NITRILASE C965.09-RELATED"/>
    <property type="match status" value="1"/>
</dbReference>
<dbReference type="InterPro" id="IPR003010">
    <property type="entry name" value="C-N_Hydrolase"/>
</dbReference>
<dbReference type="Pfam" id="PF00795">
    <property type="entry name" value="CN_hydrolase"/>
    <property type="match status" value="1"/>
</dbReference>
<evidence type="ECO:0000259" key="2">
    <source>
        <dbReference type="PROSITE" id="PS50263"/>
    </source>
</evidence>
<dbReference type="EMBL" id="KB822721">
    <property type="protein sequence ID" value="ETN39046.1"/>
    <property type="molecule type" value="Genomic_DNA"/>
</dbReference>
<dbReference type="InterPro" id="IPR050345">
    <property type="entry name" value="Aliph_Amidase/BUP"/>
</dbReference>
<dbReference type="HOGENOM" id="CLU_030130_2_0_1"/>
<protein>
    <recommendedName>
        <fullName evidence="2">CN hydrolase domain-containing protein</fullName>
    </recommendedName>
</protein>
<sequence length="297" mass="32606">MSSNIKIAVAQFVPKPLAVNKNFATCETYVKSAAAQGYDLIVLPEYHLTSWVPDDGRFFNACQDSISYLVKYQSLARELNINIVPGTVCKPVETSDGGKPLYFNMAYLFGAGTGEVCGSYTKKNLWHTERQHLITDTKPHLAFDTSLKYGDGKIVRVGLLICWDLAFPEPFRALIGDGADVIIIPSWWHREDAGEEGFAINPDSERLFLQSATTCRAFENTAAIVFCNAGGYSSVTLPIVGPVVQMGLEEGMEVAEIDLETLRVAESNYRIRPDLISGGLHYKHAGQTGQSLSSIIT</sequence>
<evidence type="ECO:0000313" key="3">
    <source>
        <dbReference type="EMBL" id="ETN39046.1"/>
    </source>
</evidence>
<name>W2RRA8_CYPE1</name>
<dbReference type="eggNOG" id="KOG0806">
    <property type="taxonomic scope" value="Eukaryota"/>
</dbReference>
<dbReference type="InterPro" id="IPR036526">
    <property type="entry name" value="C-N_Hydrolase_sf"/>
</dbReference>
<proteinExistence type="predicted"/>
<feature type="domain" description="CN hydrolase" evidence="2">
    <location>
        <begin position="5"/>
        <end position="259"/>
    </location>
</feature>
<keyword evidence="1" id="KW-0378">Hydrolase</keyword>
<dbReference type="CDD" id="cd07197">
    <property type="entry name" value="nitrilase"/>
    <property type="match status" value="1"/>
</dbReference>
<evidence type="ECO:0000256" key="1">
    <source>
        <dbReference type="ARBA" id="ARBA00022801"/>
    </source>
</evidence>
<dbReference type="RefSeq" id="XP_008717831.1">
    <property type="nucleotide sequence ID" value="XM_008719609.1"/>
</dbReference>
<dbReference type="VEuPathDB" id="FungiDB:HMPREF1541_05268"/>
<dbReference type="Proteomes" id="UP000030752">
    <property type="component" value="Unassembled WGS sequence"/>
</dbReference>
<dbReference type="Gene3D" id="3.60.110.10">
    <property type="entry name" value="Carbon-nitrogen hydrolase"/>
    <property type="match status" value="1"/>
</dbReference>
<dbReference type="OrthoDB" id="412018at2759"/>
<evidence type="ECO:0000313" key="4">
    <source>
        <dbReference type="Proteomes" id="UP000030752"/>
    </source>
</evidence>
<keyword evidence="4" id="KW-1185">Reference proteome</keyword>
<dbReference type="GeneID" id="19972607"/>
<accession>W2RRA8</accession>
<dbReference type="GO" id="GO:0016811">
    <property type="term" value="F:hydrolase activity, acting on carbon-nitrogen (but not peptide) bonds, in linear amides"/>
    <property type="evidence" value="ECO:0007669"/>
    <property type="project" value="TreeGrafter"/>
</dbReference>
<dbReference type="AlphaFoldDB" id="W2RRA8"/>
<dbReference type="PROSITE" id="PS50263">
    <property type="entry name" value="CN_HYDROLASE"/>
    <property type="match status" value="1"/>
</dbReference>
<dbReference type="InParanoid" id="W2RRA8"/>
<organism evidence="3 4">
    <name type="scientific">Cyphellophora europaea (strain CBS 101466)</name>
    <name type="common">Phialophora europaea</name>
    <dbReference type="NCBI Taxonomy" id="1220924"/>
    <lineage>
        <taxon>Eukaryota</taxon>
        <taxon>Fungi</taxon>
        <taxon>Dikarya</taxon>
        <taxon>Ascomycota</taxon>
        <taxon>Pezizomycotina</taxon>
        <taxon>Eurotiomycetes</taxon>
        <taxon>Chaetothyriomycetidae</taxon>
        <taxon>Chaetothyriales</taxon>
        <taxon>Cyphellophoraceae</taxon>
        <taxon>Cyphellophora</taxon>
    </lineage>
</organism>
<dbReference type="SUPFAM" id="SSF56317">
    <property type="entry name" value="Carbon-nitrogen hydrolase"/>
    <property type="match status" value="1"/>
</dbReference>
<reference evidence="3 4" key="1">
    <citation type="submission" date="2013-03" db="EMBL/GenBank/DDBJ databases">
        <title>The Genome Sequence of Phialophora europaea CBS 101466.</title>
        <authorList>
            <consortium name="The Broad Institute Genomics Platform"/>
            <person name="Cuomo C."/>
            <person name="de Hoog S."/>
            <person name="Gorbushina A."/>
            <person name="Walker B."/>
            <person name="Young S.K."/>
            <person name="Zeng Q."/>
            <person name="Gargeya S."/>
            <person name="Fitzgerald M."/>
            <person name="Haas B."/>
            <person name="Abouelleil A."/>
            <person name="Allen A.W."/>
            <person name="Alvarado L."/>
            <person name="Arachchi H.M."/>
            <person name="Berlin A.M."/>
            <person name="Chapman S.B."/>
            <person name="Gainer-Dewar J."/>
            <person name="Goldberg J."/>
            <person name="Griggs A."/>
            <person name="Gujja S."/>
            <person name="Hansen M."/>
            <person name="Howarth C."/>
            <person name="Imamovic A."/>
            <person name="Ireland A."/>
            <person name="Larimer J."/>
            <person name="McCowan C."/>
            <person name="Murphy C."/>
            <person name="Pearson M."/>
            <person name="Poon T.W."/>
            <person name="Priest M."/>
            <person name="Roberts A."/>
            <person name="Saif S."/>
            <person name="Shea T."/>
            <person name="Sisk P."/>
            <person name="Sykes S."/>
            <person name="Wortman J."/>
            <person name="Nusbaum C."/>
            <person name="Birren B."/>
        </authorList>
    </citation>
    <scope>NUCLEOTIDE SEQUENCE [LARGE SCALE GENOMIC DNA]</scope>
    <source>
        <strain evidence="3 4">CBS 101466</strain>
    </source>
</reference>
<dbReference type="STRING" id="1220924.W2RRA8"/>
<gene>
    <name evidence="3" type="ORF">HMPREF1541_05268</name>
</gene>
<dbReference type="PANTHER" id="PTHR43674:SF16">
    <property type="entry name" value="CARBON-NITROGEN FAMILY, PUTATIVE (AFU_ORTHOLOGUE AFUA_5G02350)-RELATED"/>
    <property type="match status" value="1"/>
</dbReference>